<organism evidence="1 2">
    <name type="scientific">[Eubacterium] siraeum DSM 15702</name>
    <dbReference type="NCBI Taxonomy" id="428128"/>
    <lineage>
        <taxon>Bacteria</taxon>
        <taxon>Bacillati</taxon>
        <taxon>Bacillota</taxon>
        <taxon>Clostridia</taxon>
        <taxon>Eubacteriales</taxon>
        <taxon>Oscillospiraceae</taxon>
        <taxon>Oscillospiraceae incertae sedis</taxon>
    </lineage>
</organism>
<protein>
    <submittedName>
        <fullName evidence="1">Uncharacterized protein</fullName>
    </submittedName>
</protein>
<name>B0MMQ5_9FIRM</name>
<reference evidence="1" key="1">
    <citation type="submission" date="2007-10" db="EMBL/GenBank/DDBJ databases">
        <authorList>
            <person name="Fulton L."/>
            <person name="Clifton S."/>
            <person name="Fulton B."/>
            <person name="Xu J."/>
            <person name="Minx P."/>
            <person name="Pepin K.H."/>
            <person name="Johnson M."/>
            <person name="Thiruvilangam P."/>
            <person name="Bhonagiri V."/>
            <person name="Nash W.E."/>
            <person name="Mardis E.R."/>
            <person name="Wilson R.K."/>
        </authorList>
    </citation>
    <scope>NUCLEOTIDE SEQUENCE [LARGE SCALE GENOMIC DNA]</scope>
    <source>
        <strain evidence="1">DSM 15702</strain>
    </source>
</reference>
<comment type="caution">
    <text evidence="1">The sequence shown here is derived from an EMBL/GenBank/DDBJ whole genome shotgun (WGS) entry which is preliminary data.</text>
</comment>
<gene>
    <name evidence="1" type="ORF">EUBSIR_01140</name>
</gene>
<keyword evidence="2" id="KW-1185">Reference proteome</keyword>
<dbReference type="Proteomes" id="UP000005326">
    <property type="component" value="Unassembled WGS sequence"/>
</dbReference>
<sequence length="44" mass="5106">MLIDKKRRLIAVPAKRRIKKYSSTHGGGGTAVLFIWEFRCKLLF</sequence>
<evidence type="ECO:0000313" key="1">
    <source>
        <dbReference type="EMBL" id="EDS01044.1"/>
    </source>
</evidence>
<dbReference type="EMBL" id="ABCA03000043">
    <property type="protein sequence ID" value="EDS01044.1"/>
    <property type="molecule type" value="Genomic_DNA"/>
</dbReference>
<reference evidence="1" key="2">
    <citation type="submission" date="2014-06" db="EMBL/GenBank/DDBJ databases">
        <title>Draft genome sequence of Eubacterium siraeum (DSM 15702).</title>
        <authorList>
            <person name="Sudarsanam P."/>
            <person name="Ley R."/>
            <person name="Guruge J."/>
            <person name="Turnbaugh P.J."/>
            <person name="Mahowald M."/>
            <person name="Liep D."/>
            <person name="Gordon J."/>
        </authorList>
    </citation>
    <scope>NUCLEOTIDE SEQUENCE</scope>
    <source>
        <strain evidence="1">DSM 15702</strain>
    </source>
</reference>
<dbReference type="AlphaFoldDB" id="B0MMQ5"/>
<proteinExistence type="predicted"/>
<accession>B0MMQ5</accession>
<evidence type="ECO:0000313" key="2">
    <source>
        <dbReference type="Proteomes" id="UP000005326"/>
    </source>
</evidence>